<name>A0A1Y1IS88_KLENI</name>
<feature type="compositionally biased region" description="Gly residues" evidence="2">
    <location>
        <begin position="476"/>
        <end position="486"/>
    </location>
</feature>
<dbReference type="SMART" id="SM00060">
    <property type="entry name" value="FN3"/>
    <property type="match status" value="8"/>
</dbReference>
<dbReference type="InterPro" id="IPR050964">
    <property type="entry name" value="Striated_Muscle_Regulatory"/>
</dbReference>
<dbReference type="EMBL" id="DF237664">
    <property type="protein sequence ID" value="GAQ91028.1"/>
    <property type="molecule type" value="Genomic_DNA"/>
</dbReference>
<feature type="domain" description="Fibronectin type-III" evidence="3">
    <location>
        <begin position="798"/>
        <end position="894"/>
    </location>
</feature>
<feature type="domain" description="Fibronectin type-III" evidence="3">
    <location>
        <begin position="258"/>
        <end position="358"/>
    </location>
</feature>
<proteinExistence type="predicted"/>
<feature type="domain" description="Fibronectin type-III" evidence="3">
    <location>
        <begin position="165"/>
        <end position="257"/>
    </location>
</feature>
<dbReference type="STRING" id="105231.A0A1Y1IS88"/>
<evidence type="ECO:0000256" key="2">
    <source>
        <dbReference type="SAM" id="MobiDB-lite"/>
    </source>
</evidence>
<feature type="domain" description="Fibronectin type-III" evidence="3">
    <location>
        <begin position="1"/>
        <end position="66"/>
    </location>
</feature>
<keyword evidence="1" id="KW-0677">Repeat</keyword>
<feature type="domain" description="Fibronectin type-III" evidence="3">
    <location>
        <begin position="70"/>
        <end position="161"/>
    </location>
</feature>
<dbReference type="Gene3D" id="2.60.40.10">
    <property type="entry name" value="Immunoglobulins"/>
    <property type="match status" value="8"/>
</dbReference>
<dbReference type="PANTHER" id="PTHR13817">
    <property type="entry name" value="TITIN"/>
    <property type="match status" value="1"/>
</dbReference>
<reference evidence="4 5" key="1">
    <citation type="journal article" date="2014" name="Nat. Commun.">
        <title>Klebsormidium flaccidum genome reveals primary factors for plant terrestrial adaptation.</title>
        <authorList>
            <person name="Hori K."/>
            <person name="Maruyama F."/>
            <person name="Fujisawa T."/>
            <person name="Togashi T."/>
            <person name="Yamamoto N."/>
            <person name="Seo M."/>
            <person name="Sato S."/>
            <person name="Yamada T."/>
            <person name="Mori H."/>
            <person name="Tajima N."/>
            <person name="Moriyama T."/>
            <person name="Ikeuchi M."/>
            <person name="Watanabe M."/>
            <person name="Wada H."/>
            <person name="Kobayashi K."/>
            <person name="Saito M."/>
            <person name="Masuda T."/>
            <person name="Sasaki-Sekimoto Y."/>
            <person name="Mashiguchi K."/>
            <person name="Awai K."/>
            <person name="Shimojima M."/>
            <person name="Masuda S."/>
            <person name="Iwai M."/>
            <person name="Nobusawa T."/>
            <person name="Narise T."/>
            <person name="Kondo S."/>
            <person name="Saito H."/>
            <person name="Sato R."/>
            <person name="Murakawa M."/>
            <person name="Ihara Y."/>
            <person name="Oshima-Yamada Y."/>
            <person name="Ohtaka K."/>
            <person name="Satoh M."/>
            <person name="Sonobe K."/>
            <person name="Ishii M."/>
            <person name="Ohtani R."/>
            <person name="Kanamori-Sato M."/>
            <person name="Honoki R."/>
            <person name="Miyazaki D."/>
            <person name="Mochizuki H."/>
            <person name="Umetsu J."/>
            <person name="Higashi K."/>
            <person name="Shibata D."/>
            <person name="Kamiya Y."/>
            <person name="Sato N."/>
            <person name="Nakamura Y."/>
            <person name="Tabata S."/>
            <person name="Ida S."/>
            <person name="Kurokawa K."/>
            <person name="Ohta H."/>
        </authorList>
    </citation>
    <scope>NUCLEOTIDE SEQUENCE [LARGE SCALE GENOMIC DNA]</scope>
    <source>
        <strain evidence="4 5">NIES-2285</strain>
    </source>
</reference>
<dbReference type="CDD" id="cd00063">
    <property type="entry name" value="FN3"/>
    <property type="match status" value="8"/>
</dbReference>
<protein>
    <recommendedName>
        <fullName evidence="3">Fibronectin type-III domain-containing protein</fullName>
    </recommendedName>
</protein>
<feature type="domain" description="Fibronectin type-III" evidence="3">
    <location>
        <begin position="702"/>
        <end position="794"/>
    </location>
</feature>
<dbReference type="OMA" id="NACEIAW"/>
<dbReference type="InterPro" id="IPR036116">
    <property type="entry name" value="FN3_sf"/>
</dbReference>
<gene>
    <name evidence="4" type="ORF">KFL_007150060</name>
</gene>
<dbReference type="OrthoDB" id="443915at2759"/>
<feature type="region of interest" description="Disordered" evidence="2">
    <location>
        <begin position="592"/>
        <end position="626"/>
    </location>
</feature>
<sequence>MRPPPAREESWSADPDGFVEIYQGSDTSFKVARLVPGRDYAFRVRGFNSIGAGAFSPEAIFSTQPSVPAQPEAPQMVAQTATSVTLRWEAPHSGGAEITEYVLEIDDGEGGAFAMVYTGPEMICEIQQLRAGFTYRCRVLAVNEVGRSTFSIPADVRTGRAEPFKPTPPVISCRGPTSLTLAWDPPEDDGGAEVEEYRVEIWHPRGGGWRVAYVGPARACSVTNLQPGQSYRVRVQAANQVGLSEWSGELRAMTSASAPDSLEPPVLGDSHQTAVLVQWAPPRHDGGSAVAGYRLEMGEGGGRSESFGRGRTVYSGLDTAVWVKELQPGCAYSFRIQTWNKLGSSPWTPPVVFHTLPGNPSSPGPPTLAPSAAITMTSTQLPLVWEPPAANGAPVLSYCLQMCMPVLSGHDTWRGERAPRPALADSSSSTDLAETARSSSDAFKPPGSKTAPPSETASVGTGSVDEDTAFDPGSFSEGGDGDGLLGSPGEDGISRKGLAGRASEWGAREELRFEDVEVCAGAAATVGGLMPHTLYAFRVRATNTVGSSEFSPVSYLLTASAEPEAPPPPTVVETGPDHVHLRWEKPARDNGESVESYSLEIERRSSNRTASSSASPVGVRPSKQRGARMVGIGGSTAAAVAAASKGEELWEEVYSGNVRECLVDTLDPGRPYRFRVRAWNAVGGSPPSASVQVRTDPAAPGAPPPPSFSAVTPTTVRVRWTPPEEDNGAPVRSYKLGADDGLGGAFRQVYEGSALKHTAARLVPGRTYLFRVQAISELGASAPSAPASVSLPRAPPRAPLAPVAKSANTSALVLVWEAPESEEEEERFSSRTGFTLQLEERGTFKTIYEGEEPSFEAKNLAPGTVYRFRVRSNGPPDMDPGPWSPTAALATDALLDVAAPRAHKSPSRLQNQLRTRLHVLHQEADRWQGLPMRRAVASLCVALVLIAAFLQWG</sequence>
<dbReference type="InterPro" id="IPR003961">
    <property type="entry name" value="FN3_dom"/>
</dbReference>
<feature type="compositionally biased region" description="Polar residues" evidence="2">
    <location>
        <begin position="451"/>
        <end position="461"/>
    </location>
</feature>
<dbReference type="PRINTS" id="PR00014">
    <property type="entry name" value="FNTYPEIII"/>
</dbReference>
<organism evidence="4 5">
    <name type="scientific">Klebsormidium nitens</name>
    <name type="common">Green alga</name>
    <name type="synonym">Ulothrix nitens</name>
    <dbReference type="NCBI Taxonomy" id="105231"/>
    <lineage>
        <taxon>Eukaryota</taxon>
        <taxon>Viridiplantae</taxon>
        <taxon>Streptophyta</taxon>
        <taxon>Klebsormidiophyceae</taxon>
        <taxon>Klebsormidiales</taxon>
        <taxon>Klebsormidiaceae</taxon>
        <taxon>Klebsormidium</taxon>
    </lineage>
</organism>
<dbReference type="PROSITE" id="PS50853">
    <property type="entry name" value="FN3"/>
    <property type="match status" value="7"/>
</dbReference>
<dbReference type="InterPro" id="IPR013783">
    <property type="entry name" value="Ig-like_fold"/>
</dbReference>
<feature type="region of interest" description="Disordered" evidence="2">
    <location>
        <begin position="685"/>
        <end position="712"/>
    </location>
</feature>
<dbReference type="PANTHER" id="PTHR13817:SF73">
    <property type="entry name" value="FIBRONECTIN TYPE-III DOMAIN-CONTAINING PROTEIN"/>
    <property type="match status" value="1"/>
</dbReference>
<evidence type="ECO:0000259" key="3">
    <source>
        <dbReference type="PROSITE" id="PS50853"/>
    </source>
</evidence>
<dbReference type="AlphaFoldDB" id="A0A1Y1IS88"/>
<evidence type="ECO:0000256" key="1">
    <source>
        <dbReference type="ARBA" id="ARBA00022737"/>
    </source>
</evidence>
<dbReference type="Pfam" id="PF00041">
    <property type="entry name" value="fn3"/>
    <property type="match status" value="5"/>
</dbReference>
<evidence type="ECO:0000313" key="5">
    <source>
        <dbReference type="Proteomes" id="UP000054558"/>
    </source>
</evidence>
<accession>A0A1Y1IS88</accession>
<feature type="region of interest" description="Disordered" evidence="2">
    <location>
        <begin position="415"/>
        <end position="498"/>
    </location>
</feature>
<keyword evidence="5" id="KW-1185">Reference proteome</keyword>
<evidence type="ECO:0000313" key="4">
    <source>
        <dbReference type="EMBL" id="GAQ91028.1"/>
    </source>
</evidence>
<feature type="compositionally biased region" description="Low complexity" evidence="2">
    <location>
        <begin position="422"/>
        <end position="436"/>
    </location>
</feature>
<dbReference type="Proteomes" id="UP000054558">
    <property type="component" value="Unassembled WGS sequence"/>
</dbReference>
<feature type="domain" description="Fibronectin type-III" evidence="3">
    <location>
        <begin position="565"/>
        <end position="698"/>
    </location>
</feature>
<dbReference type="SUPFAM" id="SSF49265">
    <property type="entry name" value="Fibronectin type III"/>
    <property type="match status" value="5"/>
</dbReference>